<name>X8E7V7_MYCXE</name>
<organism evidence="1">
    <name type="scientific">Mycobacterium xenopi 4042</name>
    <dbReference type="NCBI Taxonomy" id="1299334"/>
    <lineage>
        <taxon>Bacteria</taxon>
        <taxon>Bacillati</taxon>
        <taxon>Actinomycetota</taxon>
        <taxon>Actinomycetes</taxon>
        <taxon>Mycobacteriales</taxon>
        <taxon>Mycobacteriaceae</taxon>
        <taxon>Mycobacterium</taxon>
    </lineage>
</organism>
<accession>X8E7V7</accession>
<dbReference type="AlphaFoldDB" id="X8E7V7"/>
<protein>
    <submittedName>
        <fullName evidence="1">Uncharacterized protein</fullName>
    </submittedName>
</protein>
<proteinExistence type="predicted"/>
<dbReference type="EMBL" id="JAOB01000006">
    <property type="protein sequence ID" value="EUA76261.1"/>
    <property type="molecule type" value="Genomic_DNA"/>
</dbReference>
<gene>
    <name evidence="1" type="ORF">I553_7315</name>
</gene>
<comment type="caution">
    <text evidence="1">The sequence shown here is derived from an EMBL/GenBank/DDBJ whole genome shotgun (WGS) entry which is preliminary data.</text>
</comment>
<sequence>MRNPEDLRITVRGGHVVAMAIDLAAGSPTSLGPSATAATQ</sequence>
<evidence type="ECO:0000313" key="1">
    <source>
        <dbReference type="EMBL" id="EUA76261.1"/>
    </source>
</evidence>
<reference evidence="1" key="1">
    <citation type="submission" date="2014-01" db="EMBL/GenBank/DDBJ databases">
        <authorList>
            <person name="Brown-Elliot B."/>
            <person name="Wallace R."/>
            <person name="Lenaerts A."/>
            <person name="Ordway D."/>
            <person name="DeGroote M.A."/>
            <person name="Parker T."/>
            <person name="Sizemore C."/>
            <person name="Tallon L.J."/>
            <person name="Sadzewicz L.K."/>
            <person name="Sengamalay N."/>
            <person name="Fraser C.M."/>
            <person name="Hine E."/>
            <person name="Shefchek K.A."/>
            <person name="Das S.P."/>
            <person name="Tettelin H."/>
        </authorList>
    </citation>
    <scope>NUCLEOTIDE SEQUENCE [LARGE SCALE GENOMIC DNA]</scope>
    <source>
        <strain evidence="1">4042</strain>
    </source>
</reference>